<dbReference type="AlphaFoldDB" id="A0A218XIS6"/>
<dbReference type="PANTHER" id="PTHR12703:SF4">
    <property type="entry name" value="TRANSMEMBRANE PROTEIN 33"/>
    <property type="match status" value="1"/>
</dbReference>
<evidence type="ECO:0000256" key="2">
    <source>
        <dbReference type="ARBA" id="ARBA00007322"/>
    </source>
</evidence>
<evidence type="ECO:0000256" key="7">
    <source>
        <dbReference type="SAM" id="Phobius"/>
    </source>
</evidence>
<dbReference type="GO" id="GO:0016020">
    <property type="term" value="C:membrane"/>
    <property type="evidence" value="ECO:0007669"/>
    <property type="project" value="UniProtKB-SubCell"/>
</dbReference>
<evidence type="ECO:0000256" key="3">
    <source>
        <dbReference type="ARBA" id="ARBA00022692"/>
    </source>
</evidence>
<dbReference type="GO" id="GO:0005783">
    <property type="term" value="C:endoplasmic reticulum"/>
    <property type="evidence" value="ECO:0007669"/>
    <property type="project" value="TreeGrafter"/>
</dbReference>
<feature type="transmembrane region" description="Helical" evidence="7">
    <location>
        <begin position="155"/>
        <end position="172"/>
    </location>
</feature>
<dbReference type="InterPro" id="IPR005344">
    <property type="entry name" value="TMEM33/Pom33"/>
</dbReference>
<dbReference type="GO" id="GO:0071786">
    <property type="term" value="P:endoplasmic reticulum tubular network organization"/>
    <property type="evidence" value="ECO:0007669"/>
    <property type="project" value="TreeGrafter"/>
</dbReference>
<comment type="subcellular location">
    <subcellularLocation>
        <location evidence="1">Membrane</location>
        <topology evidence="1">Multi-pass membrane protein</topology>
    </subcellularLocation>
</comment>
<dbReference type="GeneID" id="116204746"/>
<proteinExistence type="inferred from homology"/>
<dbReference type="GO" id="GO:0061024">
    <property type="term" value="P:membrane organization"/>
    <property type="evidence" value="ECO:0007669"/>
    <property type="project" value="TreeGrafter"/>
</dbReference>
<feature type="transmembrane region" description="Helical" evidence="7">
    <location>
        <begin position="125"/>
        <end position="143"/>
    </location>
</feature>
<keyword evidence="3 7" id="KW-0812">Transmembrane</keyword>
<evidence type="ECO:0000256" key="6">
    <source>
        <dbReference type="SAM" id="MobiDB-lite"/>
    </source>
</evidence>
<feature type="region of interest" description="Disordered" evidence="6">
    <location>
        <begin position="69"/>
        <end position="114"/>
    </location>
</feature>
<feature type="transmembrane region" description="Helical" evidence="7">
    <location>
        <begin position="267"/>
        <end position="291"/>
    </location>
</feature>
<dbReference type="Pfam" id="PF03661">
    <property type="entry name" value="TMEM33_Pom33"/>
    <property type="match status" value="1"/>
</dbReference>
<dbReference type="Proteomes" id="UP000197138">
    <property type="component" value="Unassembled WGS sequence"/>
</dbReference>
<reference evidence="8" key="2">
    <citation type="submission" date="2017-06" db="EMBL/GenBank/DDBJ databases">
        <title>The pomegranate genome and the genomics of punicalagin biosynthesis.</title>
        <authorList>
            <person name="Xu C."/>
        </authorList>
    </citation>
    <scope>NUCLEOTIDE SEQUENCE [LARGE SCALE GENOMIC DNA]</scope>
    <source>
        <tissue evidence="8">Fresh leaf</tissue>
    </source>
</reference>
<keyword evidence="4 7" id="KW-1133">Transmembrane helix</keyword>
<keyword evidence="10" id="KW-1185">Reference proteome</keyword>
<reference evidence="9" key="1">
    <citation type="journal article" date="2017" name="Plant J.">
        <title>The pomegranate (Punica granatum L.) genome and the genomics of punicalagin biosynthesis.</title>
        <authorList>
            <person name="Qin G."/>
            <person name="Xu C."/>
            <person name="Ming R."/>
            <person name="Tang H."/>
            <person name="Guyot R."/>
            <person name="Kramer E.M."/>
            <person name="Hu Y."/>
            <person name="Yi X."/>
            <person name="Qi Y."/>
            <person name="Xu X."/>
            <person name="Gao Z."/>
            <person name="Pan H."/>
            <person name="Jian J."/>
            <person name="Tian Y."/>
            <person name="Yue Z."/>
            <person name="Xu Y."/>
        </authorList>
    </citation>
    <scope>NUCLEOTIDE SEQUENCE [LARGE SCALE GENOMIC DNA]</scope>
    <source>
        <strain evidence="9">cv. Dabenzi</strain>
    </source>
</reference>
<comment type="similarity">
    <text evidence="2">Belongs to the PER33/POM33 family.</text>
</comment>
<dbReference type="PANTHER" id="PTHR12703">
    <property type="entry name" value="TRANSMEMBRANE PROTEIN 33"/>
    <property type="match status" value="1"/>
</dbReference>
<organism evidence="8 9">
    <name type="scientific">Punica granatum</name>
    <name type="common">Pomegranate</name>
    <dbReference type="NCBI Taxonomy" id="22663"/>
    <lineage>
        <taxon>Eukaryota</taxon>
        <taxon>Viridiplantae</taxon>
        <taxon>Streptophyta</taxon>
        <taxon>Embryophyta</taxon>
        <taxon>Tracheophyta</taxon>
        <taxon>Spermatophyta</taxon>
        <taxon>Magnoliopsida</taxon>
        <taxon>eudicotyledons</taxon>
        <taxon>Gunneridae</taxon>
        <taxon>Pentapetalae</taxon>
        <taxon>rosids</taxon>
        <taxon>malvids</taxon>
        <taxon>Myrtales</taxon>
        <taxon>Lythraceae</taxon>
        <taxon>Punica</taxon>
    </lineage>
</organism>
<sequence>MGEEREDPQRLKRIAAAAYDYDNDPRWADYWSNVLIPPHLASRSEVVDHYKRKFYQRYIDPDLVVEAMSSGSSSQAGRQSAPSSSSSTTTSEPARSRSSGSTARSSGSSATSPSSLAMDRQTIQFSINAWVLVVAVLAIFPLVPKSLSNRAYRLSFMGTVVSSLISVYSLYGKPRAWNMQALQVYFQSVVVAKDFISFIYGLTFLTAPVNLRFALIPVLCRTVEHVAKFLRRNFTRSLLYRKYLEEPCVWVESNITTLSILSSHAEIGLGFLILISLFSWQRNIMVIFMYWQQLKLMYHAPATGGYHQSVWATIGRTVYPLIHRYAPFLNTPLSVAQRWWFR</sequence>
<evidence type="ECO:0000313" key="8">
    <source>
        <dbReference type="EMBL" id="OWM84680.1"/>
    </source>
</evidence>
<dbReference type="EMBL" id="MTKT01001287">
    <property type="protein sequence ID" value="OWM84680.1"/>
    <property type="molecule type" value="Genomic_DNA"/>
</dbReference>
<protein>
    <submittedName>
        <fullName evidence="11">Transmembrane protein 33 homolog</fullName>
    </submittedName>
</protein>
<evidence type="ECO:0000313" key="9">
    <source>
        <dbReference type="Proteomes" id="UP000197138"/>
    </source>
</evidence>
<name>A0A218XIS6_PUNGR</name>
<reference evidence="11" key="4">
    <citation type="submission" date="2025-04" db="UniProtKB">
        <authorList>
            <consortium name="RefSeq"/>
        </authorList>
    </citation>
    <scope>IDENTIFICATION</scope>
    <source>
        <tissue evidence="11">Leaf</tissue>
    </source>
</reference>
<dbReference type="RefSeq" id="XP_031392866.1">
    <property type="nucleotide sequence ID" value="XM_031537006.1"/>
</dbReference>
<evidence type="ECO:0000313" key="11">
    <source>
        <dbReference type="RefSeq" id="XP_031392866.1"/>
    </source>
</evidence>
<evidence type="ECO:0000313" key="10">
    <source>
        <dbReference type="Proteomes" id="UP000515151"/>
    </source>
</evidence>
<evidence type="ECO:0000256" key="5">
    <source>
        <dbReference type="ARBA" id="ARBA00023136"/>
    </source>
</evidence>
<reference evidence="10" key="3">
    <citation type="journal article" date="2020" name="Plant Biotechnol. J.">
        <title>The pomegranate (Punica granatum L.) draft genome dissects genetic divergence between soft- and hard-seeded cultivars.</title>
        <authorList>
            <person name="Luo X."/>
            <person name="Li H."/>
            <person name="Wu Z."/>
            <person name="Yao W."/>
            <person name="Zhao P."/>
            <person name="Cao D."/>
            <person name="Yu H."/>
            <person name="Li K."/>
            <person name="Poudel K."/>
            <person name="Zhao D."/>
            <person name="Zhang F."/>
            <person name="Xia X."/>
            <person name="Chen L."/>
            <person name="Wang Q."/>
            <person name="Jing D."/>
            <person name="Cao S."/>
        </authorList>
    </citation>
    <scope>NUCLEOTIDE SEQUENCE [LARGE SCALE GENOMIC DNA]</scope>
</reference>
<keyword evidence="5 7" id="KW-0472">Membrane</keyword>
<evidence type="ECO:0000256" key="4">
    <source>
        <dbReference type="ARBA" id="ARBA00022989"/>
    </source>
</evidence>
<dbReference type="InterPro" id="IPR051645">
    <property type="entry name" value="PER33/POM33_regulator"/>
</dbReference>
<accession>A0A218XIS6</accession>
<evidence type="ECO:0000256" key="1">
    <source>
        <dbReference type="ARBA" id="ARBA00004141"/>
    </source>
</evidence>
<feature type="transmembrane region" description="Helical" evidence="7">
    <location>
        <begin position="184"/>
        <end position="205"/>
    </location>
</feature>
<dbReference type="OrthoDB" id="2017147at2759"/>
<gene>
    <name evidence="11" type="primary">LOC116204746</name>
    <name evidence="8" type="ORF">CDL15_Pgr027467</name>
</gene>
<dbReference type="Proteomes" id="UP000515151">
    <property type="component" value="Chromosome 4"/>
</dbReference>